<gene>
    <name evidence="2" type="ORF">BJN45_14725</name>
</gene>
<dbReference type="AlphaFoldDB" id="A0A1R1I1L2"/>
<dbReference type="EMBL" id="MTHD01000005">
    <property type="protein sequence ID" value="OMG52539.1"/>
    <property type="molecule type" value="Genomic_DNA"/>
</dbReference>
<keyword evidence="1" id="KW-0732">Signal</keyword>
<accession>A0A1R1I1L2</accession>
<dbReference type="STRING" id="418702.BJN45_14725"/>
<organism evidence="2 3">
    <name type="scientific">Azonexus hydrophilus</name>
    <dbReference type="NCBI Taxonomy" id="418702"/>
    <lineage>
        <taxon>Bacteria</taxon>
        <taxon>Pseudomonadati</taxon>
        <taxon>Pseudomonadota</taxon>
        <taxon>Betaproteobacteria</taxon>
        <taxon>Rhodocyclales</taxon>
        <taxon>Azonexaceae</taxon>
        <taxon>Azonexus</taxon>
    </lineage>
</organism>
<keyword evidence="3" id="KW-1185">Reference proteome</keyword>
<proteinExistence type="predicted"/>
<evidence type="ECO:0000313" key="2">
    <source>
        <dbReference type="EMBL" id="OMG52539.1"/>
    </source>
</evidence>
<comment type="caution">
    <text evidence="2">The sequence shown here is derived from an EMBL/GenBank/DDBJ whole genome shotgun (WGS) entry which is preliminary data.</text>
</comment>
<feature type="signal peptide" evidence="1">
    <location>
        <begin position="1"/>
        <end position="21"/>
    </location>
</feature>
<dbReference type="Proteomes" id="UP000187526">
    <property type="component" value="Unassembled WGS sequence"/>
</dbReference>
<reference evidence="2 3" key="1">
    <citation type="submission" date="2016-10" db="EMBL/GenBank/DDBJ databases">
        <title>Alkaliphiles isolated from bioreactors.</title>
        <authorList>
            <person name="Salah Z."/>
            <person name="Rout S.P."/>
            <person name="Humphreys P.N."/>
        </authorList>
    </citation>
    <scope>NUCLEOTIDE SEQUENCE [LARGE SCALE GENOMIC DNA]</scope>
    <source>
        <strain evidence="2 3">ZS02</strain>
    </source>
</reference>
<protein>
    <submittedName>
        <fullName evidence="2">Uncharacterized protein</fullName>
    </submittedName>
</protein>
<sequence length="219" mass="24672">MTHRLAALLCLCLSASVAADAGPVLYQRFTAQAAAGECFEVDIDLAHGEEAEQEAGELRYPMRGKDIAEGWSWPDDTPPTADYFRYKYLPLASETEDRRQYEAEDMIGERQTMTERWRFDYFLAFSNVDGFVNPDDETAALVFRLTPDSVPTALALRAEACLTLPATRESTTFWKATHARPVDLTLKKRYLIGELKAVHAVDPRDGRRVATLYPTTRSK</sequence>
<name>A0A1R1I1L2_9RHOO</name>
<evidence type="ECO:0000256" key="1">
    <source>
        <dbReference type="SAM" id="SignalP"/>
    </source>
</evidence>
<feature type="chain" id="PRO_5013272039" evidence="1">
    <location>
        <begin position="22"/>
        <end position="219"/>
    </location>
</feature>
<dbReference type="RefSeq" id="WP_076096548.1">
    <property type="nucleotide sequence ID" value="NZ_MTHD01000005.1"/>
</dbReference>
<evidence type="ECO:0000313" key="3">
    <source>
        <dbReference type="Proteomes" id="UP000187526"/>
    </source>
</evidence>
<dbReference type="OrthoDB" id="9179455at2"/>